<dbReference type="PROSITE" id="PS01063">
    <property type="entry name" value="SIGMA70_ECF"/>
    <property type="match status" value="1"/>
</dbReference>
<dbReference type="PANTHER" id="PTHR43133:SF8">
    <property type="entry name" value="RNA POLYMERASE SIGMA FACTOR HI_1459-RELATED"/>
    <property type="match status" value="1"/>
</dbReference>
<keyword evidence="5" id="KW-0804">Transcription</keyword>
<evidence type="ECO:0000256" key="1">
    <source>
        <dbReference type="ARBA" id="ARBA00010641"/>
    </source>
</evidence>
<evidence type="ECO:0000259" key="7">
    <source>
        <dbReference type="Pfam" id="PF08281"/>
    </source>
</evidence>
<dbReference type="InterPro" id="IPR013324">
    <property type="entry name" value="RNA_pol_sigma_r3/r4-like"/>
</dbReference>
<dbReference type="SUPFAM" id="SSF88659">
    <property type="entry name" value="Sigma3 and sigma4 domains of RNA polymerase sigma factors"/>
    <property type="match status" value="1"/>
</dbReference>
<evidence type="ECO:0000256" key="3">
    <source>
        <dbReference type="ARBA" id="ARBA00023082"/>
    </source>
</evidence>
<name>A0A1J5SDH3_9ZZZZ</name>
<dbReference type="PANTHER" id="PTHR43133">
    <property type="entry name" value="RNA POLYMERASE ECF-TYPE SIGMA FACTO"/>
    <property type="match status" value="1"/>
</dbReference>
<dbReference type="InterPro" id="IPR039425">
    <property type="entry name" value="RNA_pol_sigma-70-like"/>
</dbReference>
<dbReference type="EMBL" id="MLJW01000077">
    <property type="protein sequence ID" value="OIR02112.1"/>
    <property type="molecule type" value="Genomic_DNA"/>
</dbReference>
<organism evidence="8">
    <name type="scientific">mine drainage metagenome</name>
    <dbReference type="NCBI Taxonomy" id="410659"/>
    <lineage>
        <taxon>unclassified sequences</taxon>
        <taxon>metagenomes</taxon>
        <taxon>ecological metagenomes</taxon>
    </lineage>
</organism>
<keyword evidence="2" id="KW-0805">Transcription regulation</keyword>
<dbReference type="GO" id="GO:0003677">
    <property type="term" value="F:DNA binding"/>
    <property type="evidence" value="ECO:0007669"/>
    <property type="project" value="UniProtKB-KW"/>
</dbReference>
<dbReference type="Gene3D" id="1.10.1740.10">
    <property type="match status" value="1"/>
</dbReference>
<feature type="domain" description="RNA polymerase sigma factor 70 region 4 type 2" evidence="7">
    <location>
        <begin position="106"/>
        <end position="157"/>
    </location>
</feature>
<dbReference type="Pfam" id="PF04542">
    <property type="entry name" value="Sigma70_r2"/>
    <property type="match status" value="1"/>
</dbReference>
<dbReference type="GO" id="GO:0006352">
    <property type="term" value="P:DNA-templated transcription initiation"/>
    <property type="evidence" value="ECO:0007669"/>
    <property type="project" value="InterPro"/>
</dbReference>
<feature type="domain" description="RNA polymerase sigma-70 region 2" evidence="6">
    <location>
        <begin position="17"/>
        <end position="78"/>
    </location>
</feature>
<dbReference type="Gene3D" id="1.10.10.10">
    <property type="entry name" value="Winged helix-like DNA-binding domain superfamily/Winged helix DNA-binding domain"/>
    <property type="match status" value="1"/>
</dbReference>
<dbReference type="InterPro" id="IPR013249">
    <property type="entry name" value="RNA_pol_sigma70_r4_t2"/>
</dbReference>
<comment type="caution">
    <text evidence="8">The sequence shown here is derived from an EMBL/GenBank/DDBJ whole genome shotgun (WGS) entry which is preliminary data.</text>
</comment>
<dbReference type="NCBIfam" id="TIGR02937">
    <property type="entry name" value="sigma70-ECF"/>
    <property type="match status" value="1"/>
</dbReference>
<dbReference type="InterPro" id="IPR036388">
    <property type="entry name" value="WH-like_DNA-bd_sf"/>
</dbReference>
<sequence>MTTSATQSFPCILRAWNAHESELRNYLRHRSKDAHQADDLLQEVFVKAMQQGKQFCLLDNARAWLFQVARNALVDHFRLGHEAVELPEDLPQPEPAREPIQALSACVARVLSELTPEDRDIIEQCDLEGVKQKDYAAAQQLSLPAVKSRLLRARERMRARMSTACQVRFDERGRVTDHVPR</sequence>
<dbReference type="Pfam" id="PF08281">
    <property type="entry name" value="Sigma70_r4_2"/>
    <property type="match status" value="1"/>
</dbReference>
<evidence type="ECO:0000313" key="8">
    <source>
        <dbReference type="EMBL" id="OIR02112.1"/>
    </source>
</evidence>
<gene>
    <name evidence="8" type="primary">sigM_4</name>
    <name evidence="8" type="ORF">GALL_157300</name>
</gene>
<dbReference type="SUPFAM" id="SSF88946">
    <property type="entry name" value="Sigma2 domain of RNA polymerase sigma factors"/>
    <property type="match status" value="1"/>
</dbReference>
<keyword evidence="4" id="KW-0238">DNA-binding</keyword>
<evidence type="ECO:0000256" key="5">
    <source>
        <dbReference type="ARBA" id="ARBA00023163"/>
    </source>
</evidence>
<keyword evidence="3" id="KW-0731">Sigma factor</keyword>
<dbReference type="InterPro" id="IPR013325">
    <property type="entry name" value="RNA_pol_sigma_r2"/>
</dbReference>
<accession>A0A1J5SDH3</accession>
<comment type="similarity">
    <text evidence="1">Belongs to the sigma-70 factor family. ECF subfamily.</text>
</comment>
<reference evidence="8" key="1">
    <citation type="submission" date="2016-10" db="EMBL/GenBank/DDBJ databases">
        <title>Sequence of Gallionella enrichment culture.</title>
        <authorList>
            <person name="Poehlein A."/>
            <person name="Muehling M."/>
            <person name="Daniel R."/>
        </authorList>
    </citation>
    <scope>NUCLEOTIDE SEQUENCE</scope>
</reference>
<dbReference type="InterPro" id="IPR014284">
    <property type="entry name" value="RNA_pol_sigma-70_dom"/>
</dbReference>
<evidence type="ECO:0000256" key="4">
    <source>
        <dbReference type="ARBA" id="ARBA00023125"/>
    </source>
</evidence>
<dbReference type="GO" id="GO:0016987">
    <property type="term" value="F:sigma factor activity"/>
    <property type="evidence" value="ECO:0007669"/>
    <property type="project" value="UniProtKB-KW"/>
</dbReference>
<dbReference type="AlphaFoldDB" id="A0A1J5SDH3"/>
<dbReference type="InterPro" id="IPR007627">
    <property type="entry name" value="RNA_pol_sigma70_r2"/>
</dbReference>
<evidence type="ECO:0000259" key="6">
    <source>
        <dbReference type="Pfam" id="PF04542"/>
    </source>
</evidence>
<dbReference type="InterPro" id="IPR000838">
    <property type="entry name" value="RNA_pol_sigma70_ECF_CS"/>
</dbReference>
<protein>
    <submittedName>
        <fullName evidence="8">RNA polymerase sigma factor SigM</fullName>
    </submittedName>
</protein>
<evidence type="ECO:0000256" key="2">
    <source>
        <dbReference type="ARBA" id="ARBA00023015"/>
    </source>
</evidence>
<proteinExistence type="inferred from homology"/>